<name>A0AAV2G6B9_9ROSI</name>
<evidence type="ECO:0000313" key="1">
    <source>
        <dbReference type="EMBL" id="CAL1405782.1"/>
    </source>
</evidence>
<protein>
    <submittedName>
        <fullName evidence="1">Uncharacterized protein</fullName>
    </submittedName>
</protein>
<keyword evidence="2" id="KW-1185">Reference proteome</keyword>
<dbReference type="Pfam" id="PF04827">
    <property type="entry name" value="Plant_tran"/>
    <property type="match status" value="1"/>
</dbReference>
<dbReference type="InterPro" id="IPR006912">
    <property type="entry name" value="Harbinger_derived_prot"/>
</dbReference>
<reference evidence="1 2" key="1">
    <citation type="submission" date="2024-04" db="EMBL/GenBank/DDBJ databases">
        <authorList>
            <person name="Fracassetti M."/>
        </authorList>
    </citation>
    <scope>NUCLEOTIDE SEQUENCE [LARGE SCALE GENOMIC DNA]</scope>
</reference>
<proteinExistence type="predicted"/>
<dbReference type="EMBL" id="OZ034821">
    <property type="protein sequence ID" value="CAL1405782.1"/>
    <property type="molecule type" value="Genomic_DNA"/>
</dbReference>
<dbReference type="PANTHER" id="PTHR47150:SF5">
    <property type="entry name" value="OS07G0546750 PROTEIN"/>
    <property type="match status" value="1"/>
</dbReference>
<dbReference type="Proteomes" id="UP001497516">
    <property type="component" value="Chromosome 8"/>
</dbReference>
<evidence type="ECO:0000313" key="2">
    <source>
        <dbReference type="Proteomes" id="UP001497516"/>
    </source>
</evidence>
<organism evidence="1 2">
    <name type="scientific">Linum trigynum</name>
    <dbReference type="NCBI Taxonomy" id="586398"/>
    <lineage>
        <taxon>Eukaryota</taxon>
        <taxon>Viridiplantae</taxon>
        <taxon>Streptophyta</taxon>
        <taxon>Embryophyta</taxon>
        <taxon>Tracheophyta</taxon>
        <taxon>Spermatophyta</taxon>
        <taxon>Magnoliopsida</taxon>
        <taxon>eudicotyledons</taxon>
        <taxon>Gunneridae</taxon>
        <taxon>Pentapetalae</taxon>
        <taxon>rosids</taxon>
        <taxon>fabids</taxon>
        <taxon>Malpighiales</taxon>
        <taxon>Linaceae</taxon>
        <taxon>Linum</taxon>
    </lineage>
</organism>
<dbReference type="PANTHER" id="PTHR47150">
    <property type="entry name" value="OS12G0169200 PROTEIN"/>
    <property type="match status" value="1"/>
</dbReference>
<accession>A0AAV2G6B9</accession>
<gene>
    <name evidence="1" type="ORF">LTRI10_LOCUS45551</name>
</gene>
<sequence length="116" mass="13171">MGETTVLQCVRKFCNAIICIYDPEYLRAPNVEDLCSVHDHIERRGFPGMIDSTVCMHCGLKNCPMAWQGQYTGYKGKTTYVLKSVESYDTWIWHAFFENAGSNNLNTLGVSSLFMT</sequence>
<dbReference type="AlphaFoldDB" id="A0AAV2G6B9"/>